<dbReference type="EMBL" id="GDHC01010361">
    <property type="protein sequence ID" value="JAQ08268.1"/>
    <property type="molecule type" value="Transcribed_RNA"/>
</dbReference>
<proteinExistence type="predicted"/>
<feature type="non-terminal residue" evidence="2">
    <location>
        <position position="1"/>
    </location>
</feature>
<dbReference type="AlphaFoldDB" id="A0A146LJU2"/>
<gene>
    <name evidence="2" type="ORF">g.2054</name>
</gene>
<evidence type="ECO:0000256" key="1">
    <source>
        <dbReference type="SAM" id="MobiDB-lite"/>
    </source>
</evidence>
<name>A0A146LJU2_LYGHE</name>
<protein>
    <submittedName>
        <fullName evidence="2">Uncharacterized protein</fullName>
    </submittedName>
</protein>
<reference evidence="2" key="1">
    <citation type="journal article" date="2016" name="Gigascience">
        <title>De novo construction of an expanded transcriptome assembly for the western tarnished plant bug, Lygus hesperus.</title>
        <authorList>
            <person name="Tassone E.E."/>
            <person name="Geib S.M."/>
            <person name="Hall B."/>
            <person name="Fabrick J.A."/>
            <person name="Brent C.S."/>
            <person name="Hull J.J."/>
        </authorList>
    </citation>
    <scope>NUCLEOTIDE SEQUENCE</scope>
</reference>
<feature type="non-terminal residue" evidence="2">
    <location>
        <position position="101"/>
    </location>
</feature>
<feature type="region of interest" description="Disordered" evidence="1">
    <location>
        <begin position="1"/>
        <end position="101"/>
    </location>
</feature>
<organism evidence="2">
    <name type="scientific">Lygus hesperus</name>
    <name type="common">Western plant bug</name>
    <dbReference type="NCBI Taxonomy" id="30085"/>
    <lineage>
        <taxon>Eukaryota</taxon>
        <taxon>Metazoa</taxon>
        <taxon>Ecdysozoa</taxon>
        <taxon>Arthropoda</taxon>
        <taxon>Hexapoda</taxon>
        <taxon>Insecta</taxon>
        <taxon>Pterygota</taxon>
        <taxon>Neoptera</taxon>
        <taxon>Paraneoptera</taxon>
        <taxon>Hemiptera</taxon>
        <taxon>Heteroptera</taxon>
        <taxon>Panheteroptera</taxon>
        <taxon>Cimicomorpha</taxon>
        <taxon>Miridae</taxon>
        <taxon>Mirini</taxon>
        <taxon>Lygus</taxon>
    </lineage>
</organism>
<sequence length="101" mass="10722">EATPRHPAGCISGYVGRRRTDLMPTIPAKDSPTTPPRKPFMRSPAPSRPSSSLSQQSTSSVTSSVVMRSRSSTTPRGPRPASIAITGISSDLKNGTDFKKP</sequence>
<evidence type="ECO:0000313" key="2">
    <source>
        <dbReference type="EMBL" id="JAQ08268.1"/>
    </source>
</evidence>
<feature type="compositionally biased region" description="Low complexity" evidence="1">
    <location>
        <begin position="42"/>
        <end position="82"/>
    </location>
</feature>
<accession>A0A146LJU2</accession>